<evidence type="ECO:0000313" key="2">
    <source>
        <dbReference type="Proteomes" id="UP001629235"/>
    </source>
</evidence>
<protein>
    <submittedName>
        <fullName evidence="1">Uncharacterized protein</fullName>
    </submittedName>
</protein>
<dbReference type="EMBL" id="JAQQDW010000019">
    <property type="protein sequence ID" value="MFM0104249.1"/>
    <property type="molecule type" value="Genomic_DNA"/>
</dbReference>
<accession>A0ACC7NAD7</accession>
<comment type="caution">
    <text evidence="1">The sequence shown here is derived from an EMBL/GenBank/DDBJ whole genome shotgun (WGS) entry which is preliminary data.</text>
</comment>
<keyword evidence="2" id="KW-1185">Reference proteome</keyword>
<dbReference type="Proteomes" id="UP001629235">
    <property type="component" value="Unassembled WGS sequence"/>
</dbReference>
<gene>
    <name evidence="1" type="ORF">PQR01_12345</name>
</gene>
<evidence type="ECO:0000313" key="1">
    <source>
        <dbReference type="EMBL" id="MFM0104249.1"/>
    </source>
</evidence>
<name>A0ACC7NAD7_9BURK</name>
<proteinExistence type="predicted"/>
<organism evidence="1 2">
    <name type="scientific">Paraburkholderia rhynchosiae</name>
    <dbReference type="NCBI Taxonomy" id="487049"/>
    <lineage>
        <taxon>Bacteria</taxon>
        <taxon>Pseudomonadati</taxon>
        <taxon>Pseudomonadota</taxon>
        <taxon>Betaproteobacteria</taxon>
        <taxon>Burkholderiales</taxon>
        <taxon>Burkholderiaceae</taxon>
        <taxon>Paraburkholderia</taxon>
    </lineage>
</organism>
<sequence length="173" mass="19207">MSMRKIAVIFLTVGITPVAHASTLCHADEVAVFSCQLKENKKFVSVCTSRNISDKTGFMQYRYGTEKNVELSYPDDKLDSQSKFGYDSYDRPDLSTFILGFDNSNYRYEISETTEGGADDGVTARALLVTSEVTKHTITLNCLNNQNLISHISTLEAVVPCDKEHEIVDGSCN</sequence>
<reference evidence="1 2" key="1">
    <citation type="journal article" date="2024" name="Chem. Sci.">
        <title>Discovery of megapolipeptins by genome mining of a Burkholderiales bacteria collection.</title>
        <authorList>
            <person name="Paulo B.S."/>
            <person name="Recchia M.J.J."/>
            <person name="Lee S."/>
            <person name="Fergusson C.H."/>
            <person name="Romanowski S.B."/>
            <person name="Hernandez A."/>
            <person name="Krull N."/>
            <person name="Liu D.Y."/>
            <person name="Cavanagh H."/>
            <person name="Bos A."/>
            <person name="Gray C.A."/>
            <person name="Murphy B.T."/>
            <person name="Linington R.G."/>
            <person name="Eustaquio A.S."/>
        </authorList>
    </citation>
    <scope>NUCLEOTIDE SEQUENCE [LARGE SCALE GENOMIC DNA]</scope>
    <source>
        <strain evidence="1 2">RL18-126-BIB-B</strain>
    </source>
</reference>